<evidence type="ECO:0000313" key="3">
    <source>
        <dbReference type="EMBL" id="RJT78432.1"/>
    </source>
</evidence>
<keyword evidence="2" id="KW-0812">Transmembrane</keyword>
<protein>
    <submittedName>
        <fullName evidence="3">Uncharacterized protein</fullName>
    </submittedName>
</protein>
<name>A0A3A5M5N9_9MICC</name>
<feature type="transmembrane region" description="Helical" evidence="2">
    <location>
        <begin position="43"/>
        <end position="63"/>
    </location>
</feature>
<evidence type="ECO:0000256" key="1">
    <source>
        <dbReference type="SAM" id="MobiDB-lite"/>
    </source>
</evidence>
<keyword evidence="2" id="KW-0472">Membrane</keyword>
<dbReference type="RefSeq" id="WP_120149477.1">
    <property type="nucleotide sequence ID" value="NZ_QZVT01000006.1"/>
</dbReference>
<organism evidence="3 4">
    <name type="scientific">Arthrobacter cheniae</name>
    <dbReference type="NCBI Taxonomy" id="1258888"/>
    <lineage>
        <taxon>Bacteria</taxon>
        <taxon>Bacillati</taxon>
        <taxon>Actinomycetota</taxon>
        <taxon>Actinomycetes</taxon>
        <taxon>Micrococcales</taxon>
        <taxon>Micrococcaceae</taxon>
        <taxon>Arthrobacter</taxon>
    </lineage>
</organism>
<dbReference type="EMBL" id="QZVT01000006">
    <property type="protein sequence ID" value="RJT78432.1"/>
    <property type="molecule type" value="Genomic_DNA"/>
</dbReference>
<feature type="transmembrane region" description="Helical" evidence="2">
    <location>
        <begin position="75"/>
        <end position="95"/>
    </location>
</feature>
<dbReference type="Proteomes" id="UP000272560">
    <property type="component" value="Unassembled WGS sequence"/>
</dbReference>
<dbReference type="AlphaFoldDB" id="A0A3A5M5N9"/>
<sequence>MSPILLITILPLGLFLAWASISMIRQKWMYLLVGDSFLPGKPSLAMLPIGILMACAPFNDLIYRLPQAVTGPISLFLMACLVSGLVGCFYVPRFLQPRWMKDSDDEIKRGGGLYAAKYRSRVLRQGPTGEPLGPTEERNAP</sequence>
<proteinExistence type="predicted"/>
<keyword evidence="2" id="KW-1133">Transmembrane helix</keyword>
<gene>
    <name evidence="3" type="ORF">D6T63_13050</name>
</gene>
<feature type="region of interest" description="Disordered" evidence="1">
    <location>
        <begin position="122"/>
        <end position="141"/>
    </location>
</feature>
<dbReference type="OrthoDB" id="4953782at2"/>
<evidence type="ECO:0000256" key="2">
    <source>
        <dbReference type="SAM" id="Phobius"/>
    </source>
</evidence>
<evidence type="ECO:0000313" key="4">
    <source>
        <dbReference type="Proteomes" id="UP000272560"/>
    </source>
</evidence>
<accession>A0A3A5M5N9</accession>
<keyword evidence="4" id="KW-1185">Reference proteome</keyword>
<reference evidence="3 4" key="1">
    <citation type="submission" date="2018-09" db="EMBL/GenBank/DDBJ databases">
        <title>Novel species of Arthrobacter.</title>
        <authorList>
            <person name="Liu Q."/>
            <person name="Xin Y.-H."/>
        </authorList>
    </citation>
    <scope>NUCLEOTIDE SEQUENCE [LARGE SCALE GENOMIC DNA]</scope>
    <source>
        <strain evidence="3 4">Hz2</strain>
    </source>
</reference>
<comment type="caution">
    <text evidence="3">The sequence shown here is derived from an EMBL/GenBank/DDBJ whole genome shotgun (WGS) entry which is preliminary data.</text>
</comment>